<proteinExistence type="predicted"/>
<dbReference type="Proteomes" id="UP000237347">
    <property type="component" value="Unassembled WGS sequence"/>
</dbReference>
<evidence type="ECO:0000313" key="2">
    <source>
        <dbReference type="Proteomes" id="UP000237347"/>
    </source>
</evidence>
<dbReference type="PANTHER" id="PTHR45125">
    <property type="entry name" value="F21J9.4-RELATED"/>
    <property type="match status" value="1"/>
</dbReference>
<dbReference type="EMBL" id="PKMF04000532">
    <property type="protein sequence ID" value="KAK7826962.1"/>
    <property type="molecule type" value="Genomic_DNA"/>
</dbReference>
<dbReference type="PANTHER" id="PTHR45125:SF3">
    <property type="entry name" value="NO-APICAL-MERISTEM-ASSOCIATED CARBOXY-TERMINAL DOMAIN PROTEIN"/>
    <property type="match status" value="1"/>
</dbReference>
<evidence type="ECO:0000313" key="1">
    <source>
        <dbReference type="EMBL" id="KAK7826962.1"/>
    </source>
</evidence>
<protein>
    <submittedName>
        <fullName evidence="1">Glutathione s-transferase t3</fullName>
    </submittedName>
</protein>
<dbReference type="AlphaFoldDB" id="A0AAW0JKG1"/>
<reference evidence="1 2" key="1">
    <citation type="journal article" date="2018" name="Sci. Data">
        <title>The draft genome sequence of cork oak.</title>
        <authorList>
            <person name="Ramos A.M."/>
            <person name="Usie A."/>
            <person name="Barbosa P."/>
            <person name="Barros P.M."/>
            <person name="Capote T."/>
            <person name="Chaves I."/>
            <person name="Simoes F."/>
            <person name="Abreu I."/>
            <person name="Carrasquinho I."/>
            <person name="Faro C."/>
            <person name="Guimaraes J.B."/>
            <person name="Mendonca D."/>
            <person name="Nobrega F."/>
            <person name="Rodrigues L."/>
            <person name="Saibo N.J.M."/>
            <person name="Varela M.C."/>
            <person name="Egas C."/>
            <person name="Matos J."/>
            <person name="Miguel C.M."/>
            <person name="Oliveira M.M."/>
            <person name="Ricardo C.P."/>
            <person name="Goncalves S."/>
        </authorList>
    </citation>
    <scope>NUCLEOTIDE SEQUENCE [LARGE SCALE GENOMIC DNA]</scope>
    <source>
        <strain evidence="2">cv. HL8</strain>
    </source>
</reference>
<comment type="caution">
    <text evidence="1">The sequence shown here is derived from an EMBL/GenBank/DDBJ whole genome shotgun (WGS) entry which is preliminary data.</text>
</comment>
<keyword evidence="2" id="KW-1185">Reference proteome</keyword>
<organism evidence="1 2">
    <name type="scientific">Quercus suber</name>
    <name type="common">Cork oak</name>
    <dbReference type="NCBI Taxonomy" id="58331"/>
    <lineage>
        <taxon>Eukaryota</taxon>
        <taxon>Viridiplantae</taxon>
        <taxon>Streptophyta</taxon>
        <taxon>Embryophyta</taxon>
        <taxon>Tracheophyta</taxon>
        <taxon>Spermatophyta</taxon>
        <taxon>Magnoliopsida</taxon>
        <taxon>eudicotyledons</taxon>
        <taxon>Gunneridae</taxon>
        <taxon>Pentapetalae</taxon>
        <taxon>rosids</taxon>
        <taxon>fabids</taxon>
        <taxon>Fagales</taxon>
        <taxon>Fagaceae</taxon>
        <taxon>Quercus</taxon>
    </lineage>
</organism>
<gene>
    <name evidence="1" type="primary">GSTT3_0</name>
    <name evidence="1" type="ORF">CFP56_031571</name>
</gene>
<name>A0AAW0JKG1_QUESU</name>
<accession>A0AAW0JKG1</accession>
<sequence length="122" mass="14457">MRPLLQYPFRGSGISVEEDNLLVLAWFNISLDVVFANGKKHKTLWHRIWLYFHDNKQFESNRSENSLRHRWSVIKQHTSKFCGCLAQVETLNSCGKTEQDKISYAKLMYKNNNKTSFQFEHC</sequence>